<keyword evidence="1" id="KW-1133">Transmembrane helix</keyword>
<accession>A0A9X3TQF5</accession>
<sequence>MKEQTIYSYKLLRRFRWRLAGWLFQLLLIGLFPVAASLWLKIPADRLMVTLAVLPAIAVSHLCLFRLYARLRSHHPQTTPDLLVSPWWGAGCRHPVPLRAYRGAEATVLAGSLFLAAAVFVWVPLPYGMALLWGTAVLGLPRLLALLASLRQPPHCRVKYESGSVAFLLTDG</sequence>
<name>A0A9X3TQF5_9BACL</name>
<organism evidence="2 3">
    <name type="scientific">Brevibacillus thermoruber</name>
    <dbReference type="NCBI Taxonomy" id="33942"/>
    <lineage>
        <taxon>Bacteria</taxon>
        <taxon>Bacillati</taxon>
        <taxon>Bacillota</taxon>
        <taxon>Bacilli</taxon>
        <taxon>Bacillales</taxon>
        <taxon>Paenibacillaceae</taxon>
        <taxon>Brevibacillus</taxon>
    </lineage>
</organism>
<keyword evidence="3" id="KW-1185">Reference proteome</keyword>
<dbReference type="Proteomes" id="UP001151071">
    <property type="component" value="Unassembled WGS sequence"/>
</dbReference>
<proteinExistence type="predicted"/>
<comment type="caution">
    <text evidence="2">The sequence shown here is derived from an EMBL/GenBank/DDBJ whole genome shotgun (WGS) entry which is preliminary data.</text>
</comment>
<keyword evidence="1" id="KW-0472">Membrane</keyword>
<gene>
    <name evidence="2" type="ORF">O3V59_10870</name>
</gene>
<evidence type="ECO:0000256" key="1">
    <source>
        <dbReference type="SAM" id="Phobius"/>
    </source>
</evidence>
<reference evidence="2" key="1">
    <citation type="submission" date="2022-12" db="EMBL/GenBank/DDBJ databases">
        <title>Draft genome sequence of the thermophilic strain Brevibacillus thermoruber HT42, isolated from Los Humeros, Puebla, Mexico, with biotechnological potential.</title>
        <authorList>
            <person name="Lara Sanchez J."/>
            <person name="Solis Palacios R."/>
            <person name="Bustos Baena A.S."/>
            <person name="Ruz Baez A.E."/>
            <person name="Espinosa Luna G."/>
            <person name="Oliart Ros R.M."/>
        </authorList>
    </citation>
    <scope>NUCLEOTIDE SEQUENCE</scope>
    <source>
        <strain evidence="2">HT42</strain>
    </source>
</reference>
<dbReference type="AlphaFoldDB" id="A0A9X3TQF5"/>
<feature type="transmembrane region" description="Helical" evidence="1">
    <location>
        <begin position="106"/>
        <end position="125"/>
    </location>
</feature>
<protein>
    <submittedName>
        <fullName evidence="2">Uncharacterized protein</fullName>
    </submittedName>
</protein>
<evidence type="ECO:0000313" key="2">
    <source>
        <dbReference type="EMBL" id="MDA5108862.1"/>
    </source>
</evidence>
<dbReference type="RefSeq" id="WP_264622500.1">
    <property type="nucleotide sequence ID" value="NZ_JAPYYP010000011.1"/>
</dbReference>
<feature type="transmembrane region" description="Helical" evidence="1">
    <location>
        <begin position="48"/>
        <end position="69"/>
    </location>
</feature>
<keyword evidence="1" id="KW-0812">Transmembrane</keyword>
<feature type="transmembrane region" description="Helical" evidence="1">
    <location>
        <begin position="21"/>
        <end position="42"/>
    </location>
</feature>
<dbReference type="EMBL" id="JAPYYP010000011">
    <property type="protein sequence ID" value="MDA5108862.1"/>
    <property type="molecule type" value="Genomic_DNA"/>
</dbReference>
<evidence type="ECO:0000313" key="3">
    <source>
        <dbReference type="Proteomes" id="UP001151071"/>
    </source>
</evidence>